<comment type="caution">
    <text evidence="1">The sequence shown here is derived from an EMBL/GenBank/DDBJ whole genome shotgun (WGS) entry which is preliminary data.</text>
</comment>
<dbReference type="AlphaFoldDB" id="A0ABD0KGW2"/>
<reference evidence="1 2" key="1">
    <citation type="journal article" date="2023" name="Sci. Data">
        <title>Genome assembly of the Korean intertidal mud-creeper Batillaria attramentaria.</title>
        <authorList>
            <person name="Patra A.K."/>
            <person name="Ho P.T."/>
            <person name="Jun S."/>
            <person name="Lee S.J."/>
            <person name="Kim Y."/>
            <person name="Won Y.J."/>
        </authorList>
    </citation>
    <scope>NUCLEOTIDE SEQUENCE [LARGE SCALE GENOMIC DNA]</scope>
    <source>
        <strain evidence="1">Wonlab-2016</strain>
    </source>
</reference>
<dbReference type="EMBL" id="JACVVK020000179">
    <property type="protein sequence ID" value="KAK7486394.1"/>
    <property type="molecule type" value="Genomic_DNA"/>
</dbReference>
<gene>
    <name evidence="1" type="ORF">BaRGS_00022318</name>
</gene>
<organism evidence="1 2">
    <name type="scientific">Batillaria attramentaria</name>
    <dbReference type="NCBI Taxonomy" id="370345"/>
    <lineage>
        <taxon>Eukaryota</taxon>
        <taxon>Metazoa</taxon>
        <taxon>Spiralia</taxon>
        <taxon>Lophotrochozoa</taxon>
        <taxon>Mollusca</taxon>
        <taxon>Gastropoda</taxon>
        <taxon>Caenogastropoda</taxon>
        <taxon>Sorbeoconcha</taxon>
        <taxon>Cerithioidea</taxon>
        <taxon>Batillariidae</taxon>
        <taxon>Batillaria</taxon>
    </lineage>
</organism>
<protein>
    <submittedName>
        <fullName evidence="1">Uncharacterized protein</fullName>
    </submittedName>
</protein>
<sequence length="80" mass="8764">MGGVPKSYQGSHTWVTFTLFSVGAGTILEHREGAGASEEDVIAELNKTQELACFALRKRHVPPAEPRFLIPIFPVERAVT</sequence>
<keyword evidence="2" id="KW-1185">Reference proteome</keyword>
<accession>A0ABD0KGW2</accession>
<proteinExistence type="predicted"/>
<evidence type="ECO:0000313" key="1">
    <source>
        <dbReference type="EMBL" id="KAK7486394.1"/>
    </source>
</evidence>
<name>A0ABD0KGW2_9CAEN</name>
<evidence type="ECO:0000313" key="2">
    <source>
        <dbReference type="Proteomes" id="UP001519460"/>
    </source>
</evidence>
<dbReference type="Proteomes" id="UP001519460">
    <property type="component" value="Unassembled WGS sequence"/>
</dbReference>